<dbReference type="Gene3D" id="3.40.710.10">
    <property type="entry name" value="DD-peptidase/beta-lactamase superfamily"/>
    <property type="match status" value="1"/>
</dbReference>
<feature type="signal peptide" evidence="2">
    <location>
        <begin position="1"/>
        <end position="19"/>
    </location>
</feature>
<evidence type="ECO:0000256" key="1">
    <source>
        <dbReference type="ARBA" id="ARBA00038215"/>
    </source>
</evidence>
<reference evidence="4 5" key="1">
    <citation type="submission" date="2016-04" db="EMBL/GenBank/DDBJ databases">
        <title>A degradative enzymes factory behind the ericoid mycorrhizal symbiosis.</title>
        <authorList>
            <consortium name="DOE Joint Genome Institute"/>
            <person name="Martino E."/>
            <person name="Morin E."/>
            <person name="Grelet G."/>
            <person name="Kuo A."/>
            <person name="Kohler A."/>
            <person name="Daghino S."/>
            <person name="Barry K."/>
            <person name="Choi C."/>
            <person name="Cichocki N."/>
            <person name="Clum A."/>
            <person name="Copeland A."/>
            <person name="Hainaut M."/>
            <person name="Haridas S."/>
            <person name="Labutti K."/>
            <person name="Lindquist E."/>
            <person name="Lipzen A."/>
            <person name="Khouja H.-R."/>
            <person name="Murat C."/>
            <person name="Ohm R."/>
            <person name="Olson A."/>
            <person name="Spatafora J."/>
            <person name="Veneault-Fourrey C."/>
            <person name="Henrissat B."/>
            <person name="Grigoriev I."/>
            <person name="Martin F."/>
            <person name="Perotto S."/>
        </authorList>
    </citation>
    <scope>NUCLEOTIDE SEQUENCE [LARGE SCALE GENOMIC DNA]</scope>
    <source>
        <strain evidence="4 5">F</strain>
    </source>
</reference>
<dbReference type="Proteomes" id="UP000235786">
    <property type="component" value="Unassembled WGS sequence"/>
</dbReference>
<dbReference type="InterPro" id="IPR050491">
    <property type="entry name" value="AmpC-like"/>
</dbReference>
<gene>
    <name evidence="4" type="ORF">L207DRAFT_540693</name>
</gene>
<dbReference type="AlphaFoldDB" id="A0A2J6S5A1"/>
<dbReference type="STRING" id="1149755.A0A2J6S5A1"/>
<accession>A0A2J6S5A1</accession>
<dbReference type="InterPro" id="IPR001466">
    <property type="entry name" value="Beta-lactam-related"/>
</dbReference>
<comment type="similarity">
    <text evidence="1">Belongs to the peptidase S12 family.</text>
</comment>
<dbReference type="PANTHER" id="PTHR46825">
    <property type="entry name" value="D-ALANYL-D-ALANINE-CARBOXYPEPTIDASE/ENDOPEPTIDASE AMPH"/>
    <property type="match status" value="1"/>
</dbReference>
<evidence type="ECO:0000259" key="3">
    <source>
        <dbReference type="Pfam" id="PF00144"/>
    </source>
</evidence>
<feature type="chain" id="PRO_5014397768" description="Beta-lactamase-related domain-containing protein" evidence="2">
    <location>
        <begin position="20"/>
        <end position="654"/>
    </location>
</feature>
<dbReference type="SUPFAM" id="SSF56601">
    <property type="entry name" value="beta-lactamase/transpeptidase-like"/>
    <property type="match status" value="1"/>
</dbReference>
<keyword evidence="5" id="KW-1185">Reference proteome</keyword>
<sequence>MKFNLFISLLAWLSVFSVATPTKDTLGGNSITKRTPLWQFYYDVTSAQHQANFNQYSAAGYQIISLSVYGQPPNHRYAAVWVQRAGPSYYAIHEASGSAYQTFFDTHSEAGYVSTIITVTGPASNAIFAGVMEQNGVTNWYQKCGLTLDQYNTELSNAQANRYILKSFTEYNIPSDRLYCGIWYYNSQYDKYSSVPTQSYDDYQTLFNSETTKPFWRPYYLSVSDDHFISSAFTDTDVGSWVARHGMSAAALQAEYETQKAAGLYVIHLQGGGTGANANFAALFADYDIPTPRSWRVTGTTTGFQNNAIAGPAADDLMQNFMQANGVRQAQLSVGSGGQVLMEKGYSWSEATRHTTSPTDVFLLASISKAFLEACVQTLYNSGQLTPTTKVYPLLGYTSTPDPRLQIITVNQLLNHTGGLNRSATGFDVAYSMRLVSAVQNGNTAVASVKDVVDYMSKYHLDYDPGEGYAYSNYGYIILSYLVANITRTDYYSYLSSSVLTPYGYDVRKWTTIQEDHANDPITQESEYTGLSALQPNTNNVVADIFGGDGQVKEDCYGEGALATSASTLVKFIDTHAVWGIGGRPILYGADQLLAREGSTPGANTWAESRGDGFDWAITVNTRDYAPRADGQDPFVDILCNVTMSAFLDANPML</sequence>
<evidence type="ECO:0000256" key="2">
    <source>
        <dbReference type="SAM" id="SignalP"/>
    </source>
</evidence>
<dbReference type="PANTHER" id="PTHR46825:SF9">
    <property type="entry name" value="BETA-LACTAMASE-RELATED DOMAIN-CONTAINING PROTEIN"/>
    <property type="match status" value="1"/>
</dbReference>
<proteinExistence type="inferred from homology"/>
<evidence type="ECO:0000313" key="4">
    <source>
        <dbReference type="EMBL" id="PMD45942.1"/>
    </source>
</evidence>
<dbReference type="Pfam" id="PF17660">
    <property type="entry name" value="BTRD1"/>
    <property type="match status" value="4"/>
</dbReference>
<dbReference type="EMBL" id="KZ613939">
    <property type="protein sequence ID" value="PMD45942.1"/>
    <property type="molecule type" value="Genomic_DNA"/>
</dbReference>
<evidence type="ECO:0000313" key="5">
    <source>
        <dbReference type="Proteomes" id="UP000235786"/>
    </source>
</evidence>
<feature type="domain" description="Beta-lactamase-related" evidence="3">
    <location>
        <begin position="315"/>
        <end position="619"/>
    </location>
</feature>
<keyword evidence="2" id="KW-0732">Signal</keyword>
<dbReference type="OrthoDB" id="3491242at2759"/>
<dbReference type="Pfam" id="PF00144">
    <property type="entry name" value="Beta-lactamase"/>
    <property type="match status" value="1"/>
</dbReference>
<dbReference type="InterPro" id="IPR049511">
    <property type="entry name" value="PGH-like_rpt"/>
</dbReference>
<protein>
    <recommendedName>
        <fullName evidence="3">Beta-lactamase-related domain-containing protein</fullName>
    </recommendedName>
</protein>
<organism evidence="4 5">
    <name type="scientific">Hyaloscypha variabilis (strain UAMH 11265 / GT02V1 / F)</name>
    <name type="common">Meliniomyces variabilis</name>
    <dbReference type="NCBI Taxonomy" id="1149755"/>
    <lineage>
        <taxon>Eukaryota</taxon>
        <taxon>Fungi</taxon>
        <taxon>Dikarya</taxon>
        <taxon>Ascomycota</taxon>
        <taxon>Pezizomycotina</taxon>
        <taxon>Leotiomycetes</taxon>
        <taxon>Helotiales</taxon>
        <taxon>Hyaloscyphaceae</taxon>
        <taxon>Hyaloscypha</taxon>
        <taxon>Hyaloscypha variabilis</taxon>
    </lineage>
</organism>
<name>A0A2J6S5A1_HYAVF</name>
<dbReference type="InterPro" id="IPR012338">
    <property type="entry name" value="Beta-lactam/transpept-like"/>
</dbReference>